<dbReference type="AlphaFoldDB" id="A0AAV4W1Q8"/>
<dbReference type="EMBL" id="BPLQ01013935">
    <property type="protein sequence ID" value="GIY75931.1"/>
    <property type="molecule type" value="Genomic_DNA"/>
</dbReference>
<evidence type="ECO:0000313" key="1">
    <source>
        <dbReference type="EMBL" id="GIY75931.1"/>
    </source>
</evidence>
<gene>
    <name evidence="1" type="ORF">CDAR_236971</name>
</gene>
<dbReference type="Proteomes" id="UP001054837">
    <property type="component" value="Unassembled WGS sequence"/>
</dbReference>
<comment type="caution">
    <text evidence="1">The sequence shown here is derived from an EMBL/GenBank/DDBJ whole genome shotgun (WGS) entry which is preliminary data.</text>
</comment>
<proteinExistence type="predicted"/>
<organism evidence="1 2">
    <name type="scientific">Caerostris darwini</name>
    <dbReference type="NCBI Taxonomy" id="1538125"/>
    <lineage>
        <taxon>Eukaryota</taxon>
        <taxon>Metazoa</taxon>
        <taxon>Ecdysozoa</taxon>
        <taxon>Arthropoda</taxon>
        <taxon>Chelicerata</taxon>
        <taxon>Arachnida</taxon>
        <taxon>Araneae</taxon>
        <taxon>Araneomorphae</taxon>
        <taxon>Entelegynae</taxon>
        <taxon>Araneoidea</taxon>
        <taxon>Araneidae</taxon>
        <taxon>Caerostris</taxon>
    </lineage>
</organism>
<sequence length="102" mass="11987">MPELYKWHQCLNVRFDLESGLINHKMHEERENGGPAQLCFGGENLHSPQTPGQISFEELMKKRCNRRMLHRIWCNAFYEHISECGAAVRLEKMKDLKESPCQ</sequence>
<evidence type="ECO:0000313" key="2">
    <source>
        <dbReference type="Proteomes" id="UP001054837"/>
    </source>
</evidence>
<reference evidence="1 2" key="1">
    <citation type="submission" date="2021-06" db="EMBL/GenBank/DDBJ databases">
        <title>Caerostris darwini draft genome.</title>
        <authorList>
            <person name="Kono N."/>
            <person name="Arakawa K."/>
        </authorList>
    </citation>
    <scope>NUCLEOTIDE SEQUENCE [LARGE SCALE GENOMIC DNA]</scope>
</reference>
<protein>
    <submittedName>
        <fullName evidence="1">Uncharacterized protein</fullName>
    </submittedName>
</protein>
<accession>A0AAV4W1Q8</accession>
<keyword evidence="2" id="KW-1185">Reference proteome</keyword>
<name>A0AAV4W1Q8_9ARAC</name>